<organism evidence="2 3">
    <name type="scientific">Acorus calamus</name>
    <name type="common">Sweet flag</name>
    <dbReference type="NCBI Taxonomy" id="4465"/>
    <lineage>
        <taxon>Eukaryota</taxon>
        <taxon>Viridiplantae</taxon>
        <taxon>Streptophyta</taxon>
        <taxon>Embryophyta</taxon>
        <taxon>Tracheophyta</taxon>
        <taxon>Spermatophyta</taxon>
        <taxon>Magnoliopsida</taxon>
        <taxon>Liliopsida</taxon>
        <taxon>Acoraceae</taxon>
        <taxon>Acorus</taxon>
    </lineage>
</organism>
<name>A0AAV9DI71_ACOCL</name>
<evidence type="ECO:0000259" key="1">
    <source>
        <dbReference type="Pfam" id="PF13966"/>
    </source>
</evidence>
<proteinExistence type="predicted"/>
<dbReference type="InterPro" id="IPR026960">
    <property type="entry name" value="RVT-Znf"/>
</dbReference>
<dbReference type="EMBL" id="JAUJYO010000013">
    <property type="protein sequence ID" value="KAK1300972.1"/>
    <property type="molecule type" value="Genomic_DNA"/>
</dbReference>
<reference evidence="2" key="1">
    <citation type="journal article" date="2023" name="Nat. Commun.">
        <title>Diploid and tetraploid genomes of Acorus and the evolution of monocots.</title>
        <authorList>
            <person name="Ma L."/>
            <person name="Liu K.W."/>
            <person name="Li Z."/>
            <person name="Hsiao Y.Y."/>
            <person name="Qi Y."/>
            <person name="Fu T."/>
            <person name="Tang G.D."/>
            <person name="Zhang D."/>
            <person name="Sun W.H."/>
            <person name="Liu D.K."/>
            <person name="Li Y."/>
            <person name="Chen G.Z."/>
            <person name="Liu X.D."/>
            <person name="Liao X.Y."/>
            <person name="Jiang Y.T."/>
            <person name="Yu X."/>
            <person name="Hao Y."/>
            <person name="Huang J."/>
            <person name="Zhao X.W."/>
            <person name="Ke S."/>
            <person name="Chen Y.Y."/>
            <person name="Wu W.L."/>
            <person name="Hsu J.L."/>
            <person name="Lin Y.F."/>
            <person name="Huang M.D."/>
            <person name="Li C.Y."/>
            <person name="Huang L."/>
            <person name="Wang Z.W."/>
            <person name="Zhao X."/>
            <person name="Zhong W.Y."/>
            <person name="Peng D.H."/>
            <person name="Ahmad S."/>
            <person name="Lan S."/>
            <person name="Zhang J.S."/>
            <person name="Tsai W.C."/>
            <person name="Van de Peer Y."/>
            <person name="Liu Z.J."/>
        </authorList>
    </citation>
    <scope>NUCLEOTIDE SEQUENCE</scope>
    <source>
        <strain evidence="2">CP</strain>
    </source>
</reference>
<evidence type="ECO:0000313" key="3">
    <source>
        <dbReference type="Proteomes" id="UP001180020"/>
    </source>
</evidence>
<sequence>MGFWEVQVWRYLKDEEVDSYLSLLELLQEVSVDRLKRDEIVWCPNQAVGFSVHGGYSWVRRNLASLDSTARKYKEVWGCHIPLKVKAFMWTVYLDKVLTKVRLAQWYPNLDATCVFCSMEAESMEHLFIKCPMAKTIWGWLEAAYGLNTNFSNLEGLWLSGKALKNPGDQSIKAKVSQIVIPAVLWAIWHMRTNVIFNGARPYAENAGECVGGEKYMAKTSGRWTWVAFQDAREANIGSIA</sequence>
<keyword evidence="3" id="KW-1185">Reference proteome</keyword>
<protein>
    <recommendedName>
        <fullName evidence="1">Reverse transcriptase zinc-binding domain-containing protein</fullName>
    </recommendedName>
</protein>
<dbReference type="Proteomes" id="UP001180020">
    <property type="component" value="Unassembled WGS sequence"/>
</dbReference>
<dbReference type="AlphaFoldDB" id="A0AAV9DI71"/>
<gene>
    <name evidence="2" type="ORF">QJS10_CPB13g01245</name>
</gene>
<evidence type="ECO:0000313" key="2">
    <source>
        <dbReference type="EMBL" id="KAK1300972.1"/>
    </source>
</evidence>
<accession>A0AAV9DI71</accession>
<dbReference type="Pfam" id="PF13966">
    <property type="entry name" value="zf-RVT"/>
    <property type="match status" value="1"/>
</dbReference>
<comment type="caution">
    <text evidence="2">The sequence shown here is derived from an EMBL/GenBank/DDBJ whole genome shotgun (WGS) entry which is preliminary data.</text>
</comment>
<feature type="domain" description="Reverse transcriptase zinc-binding" evidence="1">
    <location>
        <begin position="50"/>
        <end position="138"/>
    </location>
</feature>
<reference evidence="2" key="2">
    <citation type="submission" date="2023-06" db="EMBL/GenBank/DDBJ databases">
        <authorList>
            <person name="Ma L."/>
            <person name="Liu K.-W."/>
            <person name="Li Z."/>
            <person name="Hsiao Y.-Y."/>
            <person name="Qi Y."/>
            <person name="Fu T."/>
            <person name="Tang G."/>
            <person name="Zhang D."/>
            <person name="Sun W.-H."/>
            <person name="Liu D.-K."/>
            <person name="Li Y."/>
            <person name="Chen G.-Z."/>
            <person name="Liu X.-D."/>
            <person name="Liao X.-Y."/>
            <person name="Jiang Y.-T."/>
            <person name="Yu X."/>
            <person name="Hao Y."/>
            <person name="Huang J."/>
            <person name="Zhao X.-W."/>
            <person name="Ke S."/>
            <person name="Chen Y.-Y."/>
            <person name="Wu W.-L."/>
            <person name="Hsu J.-L."/>
            <person name="Lin Y.-F."/>
            <person name="Huang M.-D."/>
            <person name="Li C.-Y."/>
            <person name="Huang L."/>
            <person name="Wang Z.-W."/>
            <person name="Zhao X."/>
            <person name="Zhong W.-Y."/>
            <person name="Peng D.-H."/>
            <person name="Ahmad S."/>
            <person name="Lan S."/>
            <person name="Zhang J.-S."/>
            <person name="Tsai W.-C."/>
            <person name="Van De Peer Y."/>
            <person name="Liu Z.-J."/>
        </authorList>
    </citation>
    <scope>NUCLEOTIDE SEQUENCE</scope>
    <source>
        <strain evidence="2">CP</strain>
        <tissue evidence="2">Leaves</tissue>
    </source>
</reference>